<name>A0ABW6XMJ6_9ACTN</name>
<feature type="region of interest" description="Disordered" evidence="1">
    <location>
        <begin position="100"/>
        <end position="172"/>
    </location>
</feature>
<evidence type="ECO:0000313" key="4">
    <source>
        <dbReference type="Proteomes" id="UP001602370"/>
    </source>
</evidence>
<proteinExistence type="predicted"/>
<evidence type="ECO:0000256" key="1">
    <source>
        <dbReference type="SAM" id="MobiDB-lite"/>
    </source>
</evidence>
<protein>
    <submittedName>
        <fullName evidence="3">Helix-turn-helix domain-containing protein</fullName>
    </submittedName>
</protein>
<keyword evidence="4" id="KW-1185">Reference proteome</keyword>
<keyword evidence="2" id="KW-0812">Transmembrane</keyword>
<feature type="compositionally biased region" description="Low complexity" evidence="1">
    <location>
        <begin position="100"/>
        <end position="140"/>
    </location>
</feature>
<dbReference type="EMBL" id="JBIBDZ010000002">
    <property type="protein sequence ID" value="MFF5918704.1"/>
    <property type="molecule type" value="Genomic_DNA"/>
</dbReference>
<keyword evidence="2" id="KW-1133">Transmembrane helix</keyword>
<organism evidence="3 4">
    <name type="scientific">Streptomyces flavochromogenes</name>
    <dbReference type="NCBI Taxonomy" id="68199"/>
    <lineage>
        <taxon>Bacteria</taxon>
        <taxon>Bacillati</taxon>
        <taxon>Actinomycetota</taxon>
        <taxon>Actinomycetes</taxon>
        <taxon>Kitasatosporales</taxon>
        <taxon>Streptomycetaceae</taxon>
        <taxon>Streptomyces</taxon>
    </lineage>
</organism>
<dbReference type="CDD" id="cd00161">
    <property type="entry name" value="beta-trefoil_Ricin-like"/>
    <property type="match status" value="1"/>
</dbReference>
<sequence>MTPGRHTPDPREARTPAEFLARLQALKDWSGLTYRELSARAEARGDVLPRSTVANMLARATLPREELLTAFVRACGATPAELEDWRTVRAELAGRGAYGAAEAEADASTATDAATDTDTDAGAPADPGAAGQVAPDTPGTVGPPPTWPGPDTAAASQGGASGIPSGTRPGTPSRIRRALVATVALTGLVLAGVSVVAFLRDGGTGPAGQHPRAGQPPRTPAAVAPAVGDVRIRLAGTDFCLAERRGTRTGQVHQVPCAASDFPLYSLATVGSGRWRIVSDHPDFGPGCSGIPSGGRIPDSAYEDSECGDPSRVEAFTLEPYGTPEGPVRGYRIVPVGSATPGTCVTVVGDRQAAWARLAQAPCTPDAAGQLFSFDRRD</sequence>
<dbReference type="Pfam" id="PF13560">
    <property type="entry name" value="HTH_31"/>
    <property type="match status" value="1"/>
</dbReference>
<dbReference type="RefSeq" id="WP_388306240.1">
    <property type="nucleotide sequence ID" value="NZ_JBIBDZ010000002.1"/>
</dbReference>
<keyword evidence="2" id="KW-0472">Membrane</keyword>
<accession>A0ABW6XMJ6</accession>
<reference evidence="3 4" key="1">
    <citation type="submission" date="2024-10" db="EMBL/GenBank/DDBJ databases">
        <title>The Natural Products Discovery Center: Release of the First 8490 Sequenced Strains for Exploring Actinobacteria Biosynthetic Diversity.</title>
        <authorList>
            <person name="Kalkreuter E."/>
            <person name="Kautsar S.A."/>
            <person name="Yang D."/>
            <person name="Bader C.D."/>
            <person name="Teijaro C.N."/>
            <person name="Fluegel L."/>
            <person name="Davis C.M."/>
            <person name="Simpson J.R."/>
            <person name="Lauterbach L."/>
            <person name="Steele A.D."/>
            <person name="Gui C."/>
            <person name="Meng S."/>
            <person name="Li G."/>
            <person name="Viehrig K."/>
            <person name="Ye F."/>
            <person name="Su P."/>
            <person name="Kiefer A.F."/>
            <person name="Nichols A."/>
            <person name="Cepeda A.J."/>
            <person name="Yan W."/>
            <person name="Fan B."/>
            <person name="Jiang Y."/>
            <person name="Adhikari A."/>
            <person name="Zheng C.-J."/>
            <person name="Schuster L."/>
            <person name="Cowan T.M."/>
            <person name="Smanski M.J."/>
            <person name="Chevrette M.G."/>
            <person name="De Carvalho L.P.S."/>
            <person name="Shen B."/>
        </authorList>
    </citation>
    <scope>NUCLEOTIDE SEQUENCE [LARGE SCALE GENOMIC DNA]</scope>
    <source>
        <strain evidence="3 4">NPDC012605</strain>
    </source>
</reference>
<comment type="caution">
    <text evidence="3">The sequence shown here is derived from an EMBL/GenBank/DDBJ whole genome shotgun (WGS) entry which is preliminary data.</text>
</comment>
<gene>
    <name evidence="3" type="ORF">ACFY8C_10180</name>
</gene>
<feature type="transmembrane region" description="Helical" evidence="2">
    <location>
        <begin position="178"/>
        <end position="199"/>
    </location>
</feature>
<dbReference type="Proteomes" id="UP001602370">
    <property type="component" value="Unassembled WGS sequence"/>
</dbReference>
<evidence type="ECO:0000313" key="3">
    <source>
        <dbReference type="EMBL" id="MFF5918704.1"/>
    </source>
</evidence>
<evidence type="ECO:0000256" key="2">
    <source>
        <dbReference type="SAM" id="Phobius"/>
    </source>
</evidence>